<organism evidence="1 2">
    <name type="scientific">Serinus canaria</name>
    <name type="common">Island canary</name>
    <name type="synonym">Fringilla canaria</name>
    <dbReference type="NCBI Taxonomy" id="9135"/>
    <lineage>
        <taxon>Eukaryota</taxon>
        <taxon>Metazoa</taxon>
        <taxon>Chordata</taxon>
        <taxon>Craniata</taxon>
        <taxon>Vertebrata</taxon>
        <taxon>Euteleostomi</taxon>
        <taxon>Archelosauria</taxon>
        <taxon>Archosauria</taxon>
        <taxon>Dinosauria</taxon>
        <taxon>Saurischia</taxon>
        <taxon>Theropoda</taxon>
        <taxon>Coelurosauria</taxon>
        <taxon>Aves</taxon>
        <taxon>Neognathae</taxon>
        <taxon>Neoaves</taxon>
        <taxon>Telluraves</taxon>
        <taxon>Australaves</taxon>
        <taxon>Passeriformes</taxon>
        <taxon>Passeroidea</taxon>
        <taxon>Fringillidae</taxon>
        <taxon>Carduelinae</taxon>
        <taxon>Serinus</taxon>
    </lineage>
</organism>
<reference evidence="1" key="1">
    <citation type="submission" date="2025-08" db="UniProtKB">
        <authorList>
            <consortium name="Ensembl"/>
        </authorList>
    </citation>
    <scope>IDENTIFICATION</scope>
</reference>
<dbReference type="Ensembl" id="ENSSCAT00000017807.1">
    <property type="protein sequence ID" value="ENSSCAP00000015889.1"/>
    <property type="gene ID" value="ENSSCAG00000011637.1"/>
</dbReference>
<evidence type="ECO:0000313" key="2">
    <source>
        <dbReference type="Proteomes" id="UP000694409"/>
    </source>
</evidence>
<proteinExistence type="predicted"/>
<name>A0A8C9NCW0_SERCA</name>
<dbReference type="Gene3D" id="1.20.930.60">
    <property type="match status" value="1"/>
</dbReference>
<reference evidence="1" key="2">
    <citation type="submission" date="2025-09" db="UniProtKB">
        <authorList>
            <consortium name="Ensembl"/>
        </authorList>
    </citation>
    <scope>IDENTIFICATION</scope>
</reference>
<keyword evidence="2" id="KW-1185">Reference proteome</keyword>
<protein>
    <submittedName>
        <fullName evidence="1">Uncharacterized protein</fullName>
    </submittedName>
</protein>
<dbReference type="Proteomes" id="UP000694409">
    <property type="component" value="Unassembled WGS sequence"/>
</dbReference>
<sequence length="57" mass="6729">PPDSPRGSSFAYFTIKDRLPQILTRVIDTLHRHKNEFFEEHGEVRVRSVFFLMSIPL</sequence>
<dbReference type="AlphaFoldDB" id="A0A8C9NCW0"/>
<evidence type="ECO:0000313" key="1">
    <source>
        <dbReference type="Ensembl" id="ENSSCAP00000015889.1"/>
    </source>
</evidence>
<dbReference type="GeneTree" id="ENSGT00960000189587"/>
<accession>A0A8C9NCW0</accession>